<evidence type="ECO:0000256" key="1">
    <source>
        <dbReference type="SAM" id="MobiDB-lite"/>
    </source>
</evidence>
<gene>
    <name evidence="2" type="ORF">Sangu_1799500</name>
</gene>
<dbReference type="InterPro" id="IPR039316">
    <property type="entry name" value="CLE25/26"/>
</dbReference>
<organism evidence="2">
    <name type="scientific">Sesamum angustifolium</name>
    <dbReference type="NCBI Taxonomy" id="2727405"/>
    <lineage>
        <taxon>Eukaryota</taxon>
        <taxon>Viridiplantae</taxon>
        <taxon>Streptophyta</taxon>
        <taxon>Embryophyta</taxon>
        <taxon>Tracheophyta</taxon>
        <taxon>Spermatophyta</taxon>
        <taxon>Magnoliopsida</taxon>
        <taxon>eudicotyledons</taxon>
        <taxon>Gunneridae</taxon>
        <taxon>Pentapetalae</taxon>
        <taxon>asterids</taxon>
        <taxon>lamiids</taxon>
        <taxon>Lamiales</taxon>
        <taxon>Pedaliaceae</taxon>
        <taxon>Sesamum</taxon>
    </lineage>
</organism>
<dbReference type="AlphaFoldDB" id="A0AAW2M6R9"/>
<reference evidence="2" key="2">
    <citation type="journal article" date="2024" name="Plant">
        <title>Genomic evolution and insights into agronomic trait innovations of Sesamum species.</title>
        <authorList>
            <person name="Miao H."/>
            <person name="Wang L."/>
            <person name="Qu L."/>
            <person name="Liu H."/>
            <person name="Sun Y."/>
            <person name="Le M."/>
            <person name="Wang Q."/>
            <person name="Wei S."/>
            <person name="Zheng Y."/>
            <person name="Lin W."/>
            <person name="Duan Y."/>
            <person name="Cao H."/>
            <person name="Xiong S."/>
            <person name="Wang X."/>
            <person name="Wei L."/>
            <person name="Li C."/>
            <person name="Ma Q."/>
            <person name="Ju M."/>
            <person name="Zhao R."/>
            <person name="Li G."/>
            <person name="Mu C."/>
            <person name="Tian Q."/>
            <person name="Mei H."/>
            <person name="Zhang T."/>
            <person name="Gao T."/>
            <person name="Zhang H."/>
        </authorList>
    </citation>
    <scope>NUCLEOTIDE SEQUENCE</scope>
    <source>
        <strain evidence="2">G01</strain>
    </source>
</reference>
<protein>
    <recommendedName>
        <fullName evidence="3">CLAVATA3/ESR (CLE)-related protein 25-like</fullName>
    </recommendedName>
</protein>
<comment type="caution">
    <text evidence="2">The sequence shown here is derived from an EMBL/GenBank/DDBJ whole genome shotgun (WGS) entry which is preliminary data.</text>
</comment>
<sequence length="107" mass="11568">MNSSSKLLKVLLRLLVLVGVFGFLIVVAAAGEGGRKMKDDDVIMGRENEMKAVSKFDLNYSTKRKVPNGPDPIHNRRAGSSRQPPGQAQNGTTTTTSRSKISGENKP</sequence>
<feature type="compositionally biased region" description="Polar residues" evidence="1">
    <location>
        <begin position="78"/>
        <end position="100"/>
    </location>
</feature>
<evidence type="ECO:0008006" key="3">
    <source>
        <dbReference type="Google" id="ProtNLM"/>
    </source>
</evidence>
<evidence type="ECO:0000313" key="2">
    <source>
        <dbReference type="EMBL" id="KAL0327215.1"/>
    </source>
</evidence>
<reference evidence="2" key="1">
    <citation type="submission" date="2020-06" db="EMBL/GenBank/DDBJ databases">
        <authorList>
            <person name="Li T."/>
            <person name="Hu X."/>
            <person name="Zhang T."/>
            <person name="Song X."/>
            <person name="Zhang H."/>
            <person name="Dai N."/>
            <person name="Sheng W."/>
            <person name="Hou X."/>
            <person name="Wei L."/>
        </authorList>
    </citation>
    <scope>NUCLEOTIDE SEQUENCE</scope>
    <source>
        <strain evidence="2">G01</strain>
        <tissue evidence="2">Leaf</tissue>
    </source>
</reference>
<proteinExistence type="predicted"/>
<dbReference type="PANTHER" id="PTHR34277:SF2">
    <property type="entry name" value="CLAVATA3_ESR (CLE)-RELATED PROTEIN 26"/>
    <property type="match status" value="1"/>
</dbReference>
<accession>A0AAW2M6R9</accession>
<feature type="region of interest" description="Disordered" evidence="1">
    <location>
        <begin position="59"/>
        <end position="107"/>
    </location>
</feature>
<dbReference type="PANTHER" id="PTHR34277">
    <property type="entry name" value="CLAVATA3/ESR (CLE)-RELATED PROTEIN 26"/>
    <property type="match status" value="1"/>
</dbReference>
<dbReference type="EMBL" id="JACGWK010000011">
    <property type="protein sequence ID" value="KAL0327215.1"/>
    <property type="molecule type" value="Genomic_DNA"/>
</dbReference>
<name>A0AAW2M6R9_9LAMI</name>